<gene>
    <name evidence="1" type="ORF">METSCH_F04150</name>
</gene>
<dbReference type="Proteomes" id="UP000292447">
    <property type="component" value="Chromosome VI"/>
</dbReference>
<evidence type="ECO:0000313" key="1">
    <source>
        <dbReference type="EMBL" id="QBM90827.1"/>
    </source>
</evidence>
<proteinExistence type="predicted"/>
<organism evidence="1 2">
    <name type="scientific">Metschnikowia aff. pulcherrima</name>
    <dbReference type="NCBI Taxonomy" id="2163413"/>
    <lineage>
        <taxon>Eukaryota</taxon>
        <taxon>Fungi</taxon>
        <taxon>Dikarya</taxon>
        <taxon>Ascomycota</taxon>
        <taxon>Saccharomycotina</taxon>
        <taxon>Pichiomycetes</taxon>
        <taxon>Metschnikowiaceae</taxon>
        <taxon>Metschnikowia</taxon>
    </lineage>
</organism>
<evidence type="ECO:0000313" key="2">
    <source>
        <dbReference type="Proteomes" id="UP000292447"/>
    </source>
</evidence>
<dbReference type="AlphaFoldDB" id="A0A4P6XTA3"/>
<reference evidence="2" key="1">
    <citation type="submission" date="2019-03" db="EMBL/GenBank/DDBJ databases">
        <title>Snf2 controls pulcherriminic acid biosynthesis and connects pigmentation and antifungal activity of the yeast Metschnikowia pulcherrima.</title>
        <authorList>
            <person name="Gore-Lloyd D."/>
            <person name="Sumann I."/>
            <person name="Brachmann A.O."/>
            <person name="Schneeberger K."/>
            <person name="Ortiz-Merino R.A."/>
            <person name="Moreno-Beltran M."/>
            <person name="Schlaefli M."/>
            <person name="Kirner P."/>
            <person name="Santos Kron A."/>
            <person name="Wolfe K.H."/>
            <person name="Piel J."/>
            <person name="Ahrens C.H."/>
            <person name="Henk D."/>
            <person name="Freimoser F.M."/>
        </authorList>
    </citation>
    <scope>NUCLEOTIDE SEQUENCE [LARGE SCALE GENOMIC DNA]</scope>
    <source>
        <strain evidence="2">APC 1.2</strain>
    </source>
</reference>
<sequence length="205" mass="24054">MVYHERLLYENIEMALCDITHDNDENDRFGYTLGSQKLRPLVTDSTDCFVLLDVSLAAALCKQRIHYVFPRCRNSIIVSCATGSNVLKTFFLGKVMISLFLKIVKTKSIPFIPLFPFKDDHFCNQWLGTRQEENELSSFPAVDQIMMISVLFVNQKLTEKPPLKLRMLFQTKNHHLFSFRYWKHVKRRPARRTAQTRLRKPTLLI</sequence>
<name>A0A4P6XTA3_9ASCO</name>
<accession>A0A4P6XTA3</accession>
<dbReference type="EMBL" id="CP034461">
    <property type="protein sequence ID" value="QBM90827.1"/>
    <property type="molecule type" value="Genomic_DNA"/>
</dbReference>
<protein>
    <submittedName>
        <fullName evidence="1">Uncharacterized protein</fullName>
    </submittedName>
</protein>
<keyword evidence="2" id="KW-1185">Reference proteome</keyword>